<evidence type="ECO:0000313" key="4">
    <source>
        <dbReference type="EMBL" id="CAD6240501.1"/>
    </source>
</evidence>
<reference evidence="4" key="1">
    <citation type="submission" date="2020-10" db="EMBL/GenBank/DDBJ databases">
        <authorList>
            <person name="Han B."/>
            <person name="Lu T."/>
            <person name="Zhao Q."/>
            <person name="Huang X."/>
            <person name="Zhao Y."/>
        </authorList>
    </citation>
    <scope>NUCLEOTIDE SEQUENCE</scope>
</reference>
<keyword evidence="2" id="KW-0325">Glycoprotein</keyword>
<feature type="chain" id="PRO_5032305509" description="GDSL esterase/lipase" evidence="3">
    <location>
        <begin position="26"/>
        <end position="338"/>
    </location>
</feature>
<feature type="signal peptide" evidence="3">
    <location>
        <begin position="1"/>
        <end position="25"/>
    </location>
</feature>
<evidence type="ECO:0000256" key="1">
    <source>
        <dbReference type="ARBA" id="ARBA00008668"/>
    </source>
</evidence>
<sequence>MRISIAAVLLVVLIIPCLLHGTADAVRRPTSMPLFPAIFSFGDSYADTGNFVRLISSIPFGSPPYGETFFGHPTGRVCNGCLVVDFVAAAVGLPFVPPYLAEGQNFSTGANFAVIGATALDLAYYQRQNITTVPPFNTSLSVQLGWFEHLRPSLGNATARGLIQHGTRRIVVPWNVPMGCLPVILTLYASPDPSDYDHYGCLHEFNRLARYHNEQLRSQVQALRSRHPRVAIAFADYYQPVLEFLTPPALFGEITIQHNIQGFNGSTTLVVCCGAGAGGGRYNYSVAAGCGRPGAATACADPSAAVNWDGIHVTEAAYGDIAEAWLRGPSAEPPIFER</sequence>
<dbReference type="InterPro" id="IPR001087">
    <property type="entry name" value="GDSL"/>
</dbReference>
<evidence type="ECO:0008006" key="6">
    <source>
        <dbReference type="Google" id="ProtNLM"/>
    </source>
</evidence>
<comment type="caution">
    <text evidence="4">The sequence shown here is derived from an EMBL/GenBank/DDBJ whole genome shotgun (WGS) entry which is preliminary data.</text>
</comment>
<evidence type="ECO:0000313" key="5">
    <source>
        <dbReference type="Proteomes" id="UP000604825"/>
    </source>
</evidence>
<dbReference type="InterPro" id="IPR036514">
    <property type="entry name" value="SGNH_hydro_sf"/>
</dbReference>
<proteinExistence type="inferred from homology"/>
<dbReference type="Pfam" id="PF00657">
    <property type="entry name" value="Lipase_GDSL"/>
    <property type="match status" value="2"/>
</dbReference>
<keyword evidence="5" id="KW-1185">Reference proteome</keyword>
<keyword evidence="3" id="KW-0732">Signal</keyword>
<name>A0A811PJZ3_9POAL</name>
<protein>
    <recommendedName>
        <fullName evidence="6">GDSL esterase/lipase</fullName>
    </recommendedName>
</protein>
<dbReference type="PANTHER" id="PTHR22835">
    <property type="entry name" value="ZINC FINGER FYVE DOMAIN CONTAINING PROTEIN"/>
    <property type="match status" value="1"/>
</dbReference>
<dbReference type="Gene3D" id="3.40.50.1110">
    <property type="entry name" value="SGNH hydrolase"/>
    <property type="match status" value="2"/>
</dbReference>
<dbReference type="PANTHER" id="PTHR22835:SF660">
    <property type="entry name" value="GDSL ESTERASE_LIPASE"/>
    <property type="match status" value="1"/>
</dbReference>
<dbReference type="OrthoDB" id="689915at2759"/>
<comment type="similarity">
    <text evidence="1">Belongs to the 'GDSL' lipolytic enzyme family.</text>
</comment>
<gene>
    <name evidence="4" type="ORF">NCGR_LOCUS27075</name>
</gene>
<evidence type="ECO:0000256" key="2">
    <source>
        <dbReference type="ARBA" id="ARBA00023180"/>
    </source>
</evidence>
<evidence type="ECO:0000256" key="3">
    <source>
        <dbReference type="SAM" id="SignalP"/>
    </source>
</evidence>
<accession>A0A811PJZ3</accession>
<dbReference type="EMBL" id="CAJGYO010000006">
    <property type="protein sequence ID" value="CAD6240501.1"/>
    <property type="molecule type" value="Genomic_DNA"/>
</dbReference>
<dbReference type="AlphaFoldDB" id="A0A811PJZ3"/>
<dbReference type="GO" id="GO:0016788">
    <property type="term" value="F:hydrolase activity, acting on ester bonds"/>
    <property type="evidence" value="ECO:0007669"/>
    <property type="project" value="InterPro"/>
</dbReference>
<organism evidence="4 5">
    <name type="scientific">Miscanthus lutarioriparius</name>
    <dbReference type="NCBI Taxonomy" id="422564"/>
    <lineage>
        <taxon>Eukaryota</taxon>
        <taxon>Viridiplantae</taxon>
        <taxon>Streptophyta</taxon>
        <taxon>Embryophyta</taxon>
        <taxon>Tracheophyta</taxon>
        <taxon>Spermatophyta</taxon>
        <taxon>Magnoliopsida</taxon>
        <taxon>Liliopsida</taxon>
        <taxon>Poales</taxon>
        <taxon>Poaceae</taxon>
        <taxon>PACMAD clade</taxon>
        <taxon>Panicoideae</taxon>
        <taxon>Andropogonodae</taxon>
        <taxon>Andropogoneae</taxon>
        <taxon>Saccharinae</taxon>
        <taxon>Miscanthus</taxon>
    </lineage>
</organism>
<dbReference type="Proteomes" id="UP000604825">
    <property type="component" value="Unassembled WGS sequence"/>
</dbReference>